<dbReference type="InterPro" id="IPR008984">
    <property type="entry name" value="SMAD_FHA_dom_sf"/>
</dbReference>
<dbReference type="PANTHER" id="PTHR23308">
    <property type="entry name" value="NUCLEAR INHIBITOR OF PROTEIN PHOSPHATASE-1"/>
    <property type="match status" value="1"/>
</dbReference>
<dbReference type="InterPro" id="IPR050923">
    <property type="entry name" value="Cell_Proc_Reg/RNA_Proc"/>
</dbReference>
<name>A0ABT8RXU7_9BURK</name>
<proteinExistence type="predicted"/>
<dbReference type="CDD" id="cd00060">
    <property type="entry name" value="FHA"/>
    <property type="match status" value="1"/>
</dbReference>
<comment type="caution">
    <text evidence="2">The sequence shown here is derived from an EMBL/GenBank/DDBJ whole genome shotgun (WGS) entry which is preliminary data.</text>
</comment>
<evidence type="ECO:0000313" key="2">
    <source>
        <dbReference type="EMBL" id="MDO1531323.1"/>
    </source>
</evidence>
<dbReference type="SUPFAM" id="SSF49879">
    <property type="entry name" value="SMAD/FHA domain"/>
    <property type="match status" value="1"/>
</dbReference>
<dbReference type="SMART" id="SM00240">
    <property type="entry name" value="FHA"/>
    <property type="match status" value="1"/>
</dbReference>
<accession>A0ABT8RXU7</accession>
<reference evidence="2" key="1">
    <citation type="submission" date="2023-06" db="EMBL/GenBank/DDBJ databases">
        <authorList>
            <person name="Jiang Y."/>
            <person name="Liu Q."/>
        </authorList>
    </citation>
    <scope>NUCLEOTIDE SEQUENCE</scope>
    <source>
        <strain evidence="2">CGMCC 1.12090</strain>
    </source>
</reference>
<dbReference type="Gene3D" id="2.60.200.20">
    <property type="match status" value="1"/>
</dbReference>
<dbReference type="EMBL" id="JAUKVY010000002">
    <property type="protein sequence ID" value="MDO1531323.1"/>
    <property type="molecule type" value="Genomic_DNA"/>
</dbReference>
<dbReference type="Proteomes" id="UP001169027">
    <property type="component" value="Unassembled WGS sequence"/>
</dbReference>
<feature type="domain" description="FHA" evidence="1">
    <location>
        <begin position="23"/>
        <end position="72"/>
    </location>
</feature>
<dbReference type="Pfam" id="PF00498">
    <property type="entry name" value="FHA"/>
    <property type="match status" value="1"/>
</dbReference>
<organism evidence="2 3">
    <name type="scientific">Variovorax ginsengisoli</name>
    <dbReference type="NCBI Taxonomy" id="363844"/>
    <lineage>
        <taxon>Bacteria</taxon>
        <taxon>Pseudomonadati</taxon>
        <taxon>Pseudomonadota</taxon>
        <taxon>Betaproteobacteria</taxon>
        <taxon>Burkholderiales</taxon>
        <taxon>Comamonadaceae</taxon>
        <taxon>Variovorax</taxon>
    </lineage>
</organism>
<evidence type="ECO:0000313" key="3">
    <source>
        <dbReference type="Proteomes" id="UP001169027"/>
    </source>
</evidence>
<evidence type="ECO:0000259" key="1">
    <source>
        <dbReference type="PROSITE" id="PS50006"/>
    </source>
</evidence>
<dbReference type="PROSITE" id="PS50006">
    <property type="entry name" value="FHA_DOMAIN"/>
    <property type="match status" value="1"/>
</dbReference>
<sequence length="115" mass="12558">MAMLILMTPTGQTTQVPVSEPGMTIGRAEHNHVVLASPRVSRFHAKLSTEGPLVILRDLGSRNGTFVNGKRIEMQALANGDNIDIAGYWMRFLAPEQEVIGDESVRLMSARGDLV</sequence>
<keyword evidence="3" id="KW-1185">Reference proteome</keyword>
<dbReference type="InterPro" id="IPR000253">
    <property type="entry name" value="FHA_dom"/>
</dbReference>
<protein>
    <submittedName>
        <fullName evidence="2">FHA domain-containing protein</fullName>
    </submittedName>
</protein>
<gene>
    <name evidence="2" type="ORF">Q2T77_03400</name>
</gene>
<dbReference type="RefSeq" id="WP_286519677.1">
    <property type="nucleotide sequence ID" value="NZ_JAUJZH010000002.1"/>
</dbReference>